<keyword evidence="3" id="KW-0804">Transcription</keyword>
<evidence type="ECO:0000256" key="2">
    <source>
        <dbReference type="ARBA" id="ARBA00023125"/>
    </source>
</evidence>
<dbReference type="InterPro" id="IPR009057">
    <property type="entry name" value="Homeodomain-like_sf"/>
</dbReference>
<feature type="domain" description="HTH araC/xylS-type" evidence="4">
    <location>
        <begin position="160"/>
        <end position="258"/>
    </location>
</feature>
<name>A0A0M1P343_9BACL</name>
<evidence type="ECO:0000256" key="3">
    <source>
        <dbReference type="ARBA" id="ARBA00023163"/>
    </source>
</evidence>
<dbReference type="InterPro" id="IPR020449">
    <property type="entry name" value="Tscrpt_reg_AraC-type_HTH"/>
</dbReference>
<evidence type="ECO:0000256" key="1">
    <source>
        <dbReference type="ARBA" id="ARBA00023015"/>
    </source>
</evidence>
<keyword evidence="1" id="KW-0805">Transcription regulation</keyword>
<dbReference type="SUPFAM" id="SSF51215">
    <property type="entry name" value="Regulatory protein AraC"/>
    <property type="match status" value="1"/>
</dbReference>
<dbReference type="GO" id="GO:0043565">
    <property type="term" value="F:sequence-specific DNA binding"/>
    <property type="evidence" value="ECO:0007669"/>
    <property type="project" value="InterPro"/>
</dbReference>
<evidence type="ECO:0000259" key="4">
    <source>
        <dbReference type="PROSITE" id="PS01124"/>
    </source>
</evidence>
<dbReference type="PRINTS" id="PR00032">
    <property type="entry name" value="HTHARAC"/>
</dbReference>
<evidence type="ECO:0000313" key="5">
    <source>
        <dbReference type="EMBL" id="KOR88886.1"/>
    </source>
</evidence>
<dbReference type="PANTHER" id="PTHR43280">
    <property type="entry name" value="ARAC-FAMILY TRANSCRIPTIONAL REGULATOR"/>
    <property type="match status" value="1"/>
</dbReference>
<dbReference type="Gene3D" id="1.10.10.60">
    <property type="entry name" value="Homeodomain-like"/>
    <property type="match status" value="2"/>
</dbReference>
<reference evidence="6" key="1">
    <citation type="submission" date="2015-08" db="EMBL/GenBank/DDBJ databases">
        <title>Genome sequencing project for genomic taxonomy and phylogenomics of Bacillus-like bacteria.</title>
        <authorList>
            <person name="Liu B."/>
            <person name="Wang J."/>
            <person name="Zhu Y."/>
            <person name="Liu G."/>
            <person name="Chen Q."/>
            <person name="Chen Z."/>
            <person name="Lan J."/>
            <person name="Che J."/>
            <person name="Ge C."/>
            <person name="Shi H."/>
            <person name="Pan Z."/>
            <person name="Liu X."/>
        </authorList>
    </citation>
    <scope>NUCLEOTIDE SEQUENCE [LARGE SCALE GENOMIC DNA]</scope>
    <source>
        <strain evidence="6">FJAT-22460</strain>
    </source>
</reference>
<proteinExistence type="predicted"/>
<dbReference type="Proteomes" id="UP000036932">
    <property type="component" value="Unassembled WGS sequence"/>
</dbReference>
<keyword evidence="6" id="KW-1185">Reference proteome</keyword>
<dbReference type="InterPro" id="IPR037923">
    <property type="entry name" value="HTH-like"/>
</dbReference>
<gene>
    <name evidence="5" type="ORF">AM231_06725</name>
</gene>
<organism evidence="5 6">
    <name type="scientific">Paenibacillus solani</name>
    <dbReference type="NCBI Taxonomy" id="1705565"/>
    <lineage>
        <taxon>Bacteria</taxon>
        <taxon>Bacillati</taxon>
        <taxon>Bacillota</taxon>
        <taxon>Bacilli</taxon>
        <taxon>Bacillales</taxon>
        <taxon>Paenibacillaceae</taxon>
        <taxon>Paenibacillus</taxon>
    </lineage>
</organism>
<evidence type="ECO:0000313" key="6">
    <source>
        <dbReference type="Proteomes" id="UP000036932"/>
    </source>
</evidence>
<dbReference type="SUPFAM" id="SSF46689">
    <property type="entry name" value="Homeodomain-like"/>
    <property type="match status" value="2"/>
</dbReference>
<dbReference type="PATRIC" id="fig|1705565.3.peg.3252"/>
<dbReference type="SMART" id="SM00342">
    <property type="entry name" value="HTH_ARAC"/>
    <property type="match status" value="1"/>
</dbReference>
<dbReference type="GO" id="GO:0003700">
    <property type="term" value="F:DNA-binding transcription factor activity"/>
    <property type="evidence" value="ECO:0007669"/>
    <property type="project" value="InterPro"/>
</dbReference>
<protein>
    <submittedName>
        <fullName evidence="5">AraC family transcriptional regulator</fullName>
    </submittedName>
</protein>
<dbReference type="AlphaFoldDB" id="A0A0M1P343"/>
<dbReference type="EMBL" id="LIUT01000001">
    <property type="protein sequence ID" value="KOR88886.1"/>
    <property type="molecule type" value="Genomic_DNA"/>
</dbReference>
<dbReference type="InterPro" id="IPR018060">
    <property type="entry name" value="HTH_AraC"/>
</dbReference>
<comment type="caution">
    <text evidence="5">The sequence shown here is derived from an EMBL/GenBank/DDBJ whole genome shotgun (WGS) entry which is preliminary data.</text>
</comment>
<keyword evidence="2" id="KW-0238">DNA-binding</keyword>
<dbReference type="PANTHER" id="PTHR43280:SF28">
    <property type="entry name" value="HTH-TYPE TRANSCRIPTIONAL ACTIVATOR RHAS"/>
    <property type="match status" value="1"/>
</dbReference>
<dbReference type="Pfam" id="PF12833">
    <property type="entry name" value="HTH_18"/>
    <property type="match status" value="1"/>
</dbReference>
<dbReference type="OrthoDB" id="345425at2"/>
<dbReference type="PROSITE" id="PS01124">
    <property type="entry name" value="HTH_ARAC_FAMILY_2"/>
    <property type="match status" value="1"/>
</dbReference>
<sequence length="269" mass="31346">MIQLMSVNFDDYIPNWRTQLETLAYNVLVVVREGKVRYEINGEEIIAEKEDVLFIPQAAQRSGGNWNGVPHQKHTILFTLDDQGTTGTGIPFLDAGQCLKFNLSHIQYAYHRCERLYEEMRGGKSYRNMICLGILQELIGMLARELEKTELTPSKRKYADTIKSYLLEHYREPIEIDRLAKLIQRSSNYTAALFKEVYGHSPIRYMHQLRVHEACSLLLQSDMNITHIAHYLGYYDTSYFYRMFKKYTGLSPTDYVHQGDQSDVSMLFT</sequence>
<dbReference type="RefSeq" id="WP_054401812.1">
    <property type="nucleotide sequence ID" value="NZ_LIUT01000001.1"/>
</dbReference>
<accession>A0A0M1P343</accession>